<dbReference type="EMBL" id="BAAAQM010000059">
    <property type="protein sequence ID" value="GAA1996931.1"/>
    <property type="molecule type" value="Genomic_DNA"/>
</dbReference>
<evidence type="ECO:0000256" key="1">
    <source>
        <dbReference type="ARBA" id="ARBA00009986"/>
    </source>
</evidence>
<gene>
    <name evidence="7" type="ORF">GCM10009838_72670</name>
</gene>
<feature type="active site" evidence="4">
    <location>
        <position position="252"/>
    </location>
</feature>
<comment type="similarity">
    <text evidence="1 3 5">Belongs to the aldehyde dehydrogenase family.</text>
</comment>
<dbReference type="Gene3D" id="3.40.605.10">
    <property type="entry name" value="Aldehyde Dehydrogenase, Chain A, domain 1"/>
    <property type="match status" value="1"/>
</dbReference>
<dbReference type="SUPFAM" id="SSF53720">
    <property type="entry name" value="ALDH-like"/>
    <property type="match status" value="1"/>
</dbReference>
<dbReference type="Gene3D" id="3.40.309.10">
    <property type="entry name" value="Aldehyde Dehydrogenase, Chain A, domain 2"/>
    <property type="match status" value="1"/>
</dbReference>
<evidence type="ECO:0000313" key="8">
    <source>
        <dbReference type="Proteomes" id="UP001499854"/>
    </source>
</evidence>
<comment type="caution">
    <text evidence="7">The sequence shown here is derived from an EMBL/GenBank/DDBJ whole genome shotgun (WGS) entry which is preliminary data.</text>
</comment>
<evidence type="ECO:0000256" key="5">
    <source>
        <dbReference type="RuleBase" id="RU003345"/>
    </source>
</evidence>
<dbReference type="PIRSF" id="PIRSF036492">
    <property type="entry name" value="ALDH"/>
    <property type="match status" value="1"/>
</dbReference>
<dbReference type="InterPro" id="IPR016162">
    <property type="entry name" value="Ald_DH_N"/>
</dbReference>
<protein>
    <recommendedName>
        <fullName evidence="3">Aldehyde dehydrogenase</fullName>
    </recommendedName>
</protein>
<evidence type="ECO:0000256" key="2">
    <source>
        <dbReference type="ARBA" id="ARBA00023002"/>
    </source>
</evidence>
<dbReference type="RefSeq" id="WP_344661718.1">
    <property type="nucleotide sequence ID" value="NZ_BAAAQM010000059.1"/>
</dbReference>
<dbReference type="Proteomes" id="UP001499854">
    <property type="component" value="Unassembled WGS sequence"/>
</dbReference>
<dbReference type="CDD" id="cd07099">
    <property type="entry name" value="ALDH_DDALDH"/>
    <property type="match status" value="1"/>
</dbReference>
<dbReference type="Pfam" id="PF00171">
    <property type="entry name" value="Aldedh"/>
    <property type="match status" value="1"/>
</dbReference>
<evidence type="ECO:0000259" key="6">
    <source>
        <dbReference type="Pfam" id="PF00171"/>
    </source>
</evidence>
<dbReference type="InterPro" id="IPR016163">
    <property type="entry name" value="Ald_DH_C"/>
</dbReference>
<dbReference type="InterPro" id="IPR029510">
    <property type="entry name" value="Ald_DH_CS_GLU"/>
</dbReference>
<dbReference type="InterPro" id="IPR016161">
    <property type="entry name" value="Ald_DH/histidinol_DH"/>
</dbReference>
<accession>A0ABP5EIW5</accession>
<proteinExistence type="inferred from homology"/>
<keyword evidence="2 3" id="KW-0560">Oxidoreductase</keyword>
<organism evidence="7 8">
    <name type="scientific">Catenulispora subtropica</name>
    <dbReference type="NCBI Taxonomy" id="450798"/>
    <lineage>
        <taxon>Bacteria</taxon>
        <taxon>Bacillati</taxon>
        <taxon>Actinomycetota</taxon>
        <taxon>Actinomycetes</taxon>
        <taxon>Catenulisporales</taxon>
        <taxon>Catenulisporaceae</taxon>
        <taxon>Catenulispora</taxon>
    </lineage>
</organism>
<evidence type="ECO:0000256" key="3">
    <source>
        <dbReference type="PIRNR" id="PIRNR036492"/>
    </source>
</evidence>
<dbReference type="InterPro" id="IPR012394">
    <property type="entry name" value="Aldehyde_DH_NAD(P)"/>
</dbReference>
<keyword evidence="8" id="KW-1185">Reference proteome</keyword>
<feature type="domain" description="Aldehyde dehydrogenase" evidence="6">
    <location>
        <begin position="21"/>
        <end position="474"/>
    </location>
</feature>
<reference evidence="8" key="1">
    <citation type="journal article" date="2019" name="Int. J. Syst. Evol. Microbiol.">
        <title>The Global Catalogue of Microorganisms (GCM) 10K type strain sequencing project: providing services to taxonomists for standard genome sequencing and annotation.</title>
        <authorList>
            <consortium name="The Broad Institute Genomics Platform"/>
            <consortium name="The Broad Institute Genome Sequencing Center for Infectious Disease"/>
            <person name="Wu L."/>
            <person name="Ma J."/>
        </authorList>
    </citation>
    <scope>NUCLEOTIDE SEQUENCE [LARGE SCALE GENOMIC DNA]</scope>
    <source>
        <strain evidence="8">JCM 16013</strain>
    </source>
</reference>
<dbReference type="PANTHER" id="PTHR11699">
    <property type="entry name" value="ALDEHYDE DEHYDROGENASE-RELATED"/>
    <property type="match status" value="1"/>
</dbReference>
<name>A0ABP5EIW5_9ACTN</name>
<evidence type="ECO:0000313" key="7">
    <source>
        <dbReference type="EMBL" id="GAA1996931.1"/>
    </source>
</evidence>
<evidence type="ECO:0000256" key="4">
    <source>
        <dbReference type="PROSITE-ProRule" id="PRU10007"/>
    </source>
</evidence>
<sequence>MSDQGSANGAAVGVLEPDAPSFVSYDPAGGGEVATFPQMTAERVRAVVDEARQAAAWWSALTWAEREQRLRKWAGVITRGHEELCELVHRENGKPRDDAFLEVFLAIEHIGWAAGHARKVLRPRRVGTGLLMANHAASLEYQPLGVVGVIGPWNYPVFTPIGSIAYALAAGNAVVFKPSEYTTAIGEWIVDAFAQADPDAPHQVLRLVTGTGPTGAALCESGVDKIAFTGSARTGRKVMAACAPSLTPVLMECGGKDAMIVAADADLGQAADAALWGAMSNAGQTCVGIERVYVVDTVKDEFVAELSAQIQKLALKPGDGPGAAYGPMTMPSQVDVVRRHIDDALAKGATAVVGGAGSVRAPYVEPTVLLDVPEESSAVREETFGPTITVKGVKDVEEAVTLANATAYGLGSSVYGRRGAMTVARRLRSGMTSVNAVIAFAGVPGLPFGGVGESGFGRIHGADGLREFTRPKAITRRRWSTPFEPTTFARNPKTMTILKKYAMARYGRKK</sequence>
<dbReference type="InterPro" id="IPR015590">
    <property type="entry name" value="Aldehyde_DH_dom"/>
</dbReference>
<dbReference type="PROSITE" id="PS00687">
    <property type="entry name" value="ALDEHYDE_DEHYDR_GLU"/>
    <property type="match status" value="1"/>
</dbReference>